<evidence type="ECO:0000313" key="3">
    <source>
        <dbReference type="EMBL" id="SDU90780.1"/>
    </source>
</evidence>
<evidence type="ECO:0000313" key="4">
    <source>
        <dbReference type="Proteomes" id="UP000199620"/>
    </source>
</evidence>
<dbReference type="AlphaFoldDB" id="A0A5B2UJU8"/>
<dbReference type="RefSeq" id="WP_090290947.1">
    <property type="nucleotide sequence ID" value="NZ_BMNU01000015.1"/>
</dbReference>
<name>A0A5B2UJU8_9PSED</name>
<sequence length="197" mass="20578">MIRELIEQAKTTDKAGLIQILADLGVKADNRKGEDTLRAETLAGLEQALSDEQKDIGSIGAGASPEDGDVLAAPVSGEGSPSLDQAPNTDGEGSVPAAQPFIIDQASGQTFISGADLGQASIAAVNVESLEADGIGPHLLNSELPGNPGFVPPDLEEDEEPEEEEARPVNRLLRNTNTGAEFVWTTELAKLSHMVEV</sequence>
<protein>
    <submittedName>
        <fullName evidence="2">Uncharacterized protein</fullName>
    </submittedName>
</protein>
<organism evidence="2 5">
    <name type="scientific">Pseudomonas brenneri</name>
    <dbReference type="NCBI Taxonomy" id="129817"/>
    <lineage>
        <taxon>Bacteria</taxon>
        <taxon>Pseudomonadati</taxon>
        <taxon>Pseudomonadota</taxon>
        <taxon>Gammaproteobacteria</taxon>
        <taxon>Pseudomonadales</taxon>
        <taxon>Pseudomonadaceae</taxon>
        <taxon>Pseudomonas</taxon>
    </lineage>
</organism>
<dbReference type="EMBL" id="VUOL01000019">
    <property type="protein sequence ID" value="KAA2226742.1"/>
    <property type="molecule type" value="Genomic_DNA"/>
</dbReference>
<reference evidence="3 4" key="1">
    <citation type="submission" date="2016-10" db="EMBL/GenBank/DDBJ databases">
        <authorList>
            <person name="Varghese N."/>
            <person name="Submissions S."/>
        </authorList>
    </citation>
    <scope>NUCLEOTIDE SEQUENCE [LARGE SCALE GENOMIC DNA]</scope>
    <source>
        <strain evidence="3 4">BS2771</strain>
    </source>
</reference>
<feature type="region of interest" description="Disordered" evidence="1">
    <location>
        <begin position="53"/>
        <end position="96"/>
    </location>
</feature>
<dbReference type="Proteomes" id="UP000325296">
    <property type="component" value="Unassembled WGS sequence"/>
</dbReference>
<keyword evidence="4" id="KW-1185">Reference proteome</keyword>
<accession>A0A5B2UJU8</accession>
<dbReference type="EMBL" id="LT629800">
    <property type="protein sequence ID" value="SDU90780.1"/>
    <property type="molecule type" value="Genomic_DNA"/>
</dbReference>
<gene>
    <name evidence="2" type="ORF">F1720_25035</name>
    <name evidence="3" type="ORF">SAMN04490181_1360</name>
</gene>
<evidence type="ECO:0000313" key="5">
    <source>
        <dbReference type="Proteomes" id="UP000325296"/>
    </source>
</evidence>
<feature type="region of interest" description="Disordered" evidence="1">
    <location>
        <begin position="141"/>
        <end position="167"/>
    </location>
</feature>
<reference evidence="2 5" key="2">
    <citation type="submission" date="2019-09" db="EMBL/GenBank/DDBJ databases">
        <title>Draft genome sequence of Pseudomonas brenneri CCUG 51514(T).</title>
        <authorList>
            <person name="Tunovic T."/>
            <person name="Pineiro-Iglesias B."/>
            <person name="Unosson C."/>
            <person name="Inganas E."/>
            <person name="Ohlen M."/>
            <person name="Cardew S."/>
            <person name="Jensie-Markopoulos S."/>
            <person name="Salva-Serra F."/>
            <person name="Jaen-Luchoro D."/>
            <person name="Svensson-Stadler L."/>
            <person name="Chun J."/>
            <person name="Moore E."/>
        </authorList>
    </citation>
    <scope>NUCLEOTIDE SEQUENCE [LARGE SCALE GENOMIC DNA]</scope>
    <source>
        <strain evidence="2 5">CCUG 51514</strain>
    </source>
</reference>
<dbReference type="Proteomes" id="UP000199620">
    <property type="component" value="Chromosome I"/>
</dbReference>
<proteinExistence type="predicted"/>
<feature type="compositionally biased region" description="Acidic residues" evidence="1">
    <location>
        <begin position="154"/>
        <end position="165"/>
    </location>
</feature>
<evidence type="ECO:0000313" key="2">
    <source>
        <dbReference type="EMBL" id="KAA2226742.1"/>
    </source>
</evidence>
<evidence type="ECO:0000256" key="1">
    <source>
        <dbReference type="SAM" id="MobiDB-lite"/>
    </source>
</evidence>